<accession>A0AAE7DG32</accession>
<dbReference type="AlphaFoldDB" id="A0AAE7DG32"/>
<name>A0AAE7DG32_9PSED</name>
<reference evidence="1 2" key="1">
    <citation type="submission" date="2020-04" db="EMBL/GenBank/DDBJ databases">
        <authorList>
            <person name="Yao Y."/>
            <person name="He Z."/>
        </authorList>
    </citation>
    <scope>NUCLEOTIDE SEQUENCE [LARGE SCALE GENOMIC DNA]</scope>
    <source>
        <strain evidence="1 2">CY-1</strain>
    </source>
</reference>
<sequence length="196" mass="22318">MAFAKNNRPERDREKMDNIKSFVLASLIAAFSFAASAETFEHVELDKDRRSVEYSGPINKTINAIKERKWLGQTKDMDGGVVFTPYVNPQFGKNNTESGGAIMVTATFYLYDQPVKEALMVARQSEIPGFVEFYGYDSRELQMHIRMIDGDTFQSFASDTQYRSPEMLNTYKKVESFSKSNYKSELKSALDDGTVF</sequence>
<proteinExistence type="predicted"/>
<organism evidence="1 2">
    <name type="scientific">Pseudomonas umsongensis</name>
    <dbReference type="NCBI Taxonomy" id="198618"/>
    <lineage>
        <taxon>Bacteria</taxon>
        <taxon>Pseudomonadati</taxon>
        <taxon>Pseudomonadota</taxon>
        <taxon>Gammaproteobacteria</taxon>
        <taxon>Pseudomonadales</taxon>
        <taxon>Pseudomonadaceae</taxon>
        <taxon>Pseudomonas</taxon>
    </lineage>
</organism>
<dbReference type="Proteomes" id="UP000501367">
    <property type="component" value="Chromosome"/>
</dbReference>
<dbReference type="EMBL" id="CP051487">
    <property type="protein sequence ID" value="QJC81101.1"/>
    <property type="molecule type" value="Genomic_DNA"/>
</dbReference>
<gene>
    <name evidence="1" type="ORF">HGP31_23330</name>
</gene>
<dbReference type="GeneID" id="72196554"/>
<dbReference type="KEGG" id="pum:HGP31_23330"/>
<evidence type="ECO:0000313" key="2">
    <source>
        <dbReference type="Proteomes" id="UP000501367"/>
    </source>
</evidence>
<protein>
    <submittedName>
        <fullName evidence="1">Uncharacterized protein</fullName>
    </submittedName>
</protein>
<evidence type="ECO:0000313" key="1">
    <source>
        <dbReference type="EMBL" id="QJC81101.1"/>
    </source>
</evidence>
<dbReference type="RefSeq" id="WP_168758761.1">
    <property type="nucleotide sequence ID" value="NZ_CP051487.1"/>
</dbReference>